<dbReference type="PANTHER" id="PTHR31307">
    <property type="entry name" value="TRIHELIX TRANSCRIPTION FACTOR ASIL2"/>
    <property type="match status" value="1"/>
</dbReference>
<evidence type="ECO:0000256" key="1">
    <source>
        <dbReference type="SAM" id="MobiDB-lite"/>
    </source>
</evidence>
<feature type="compositionally biased region" description="Polar residues" evidence="1">
    <location>
        <begin position="7"/>
        <end position="16"/>
    </location>
</feature>
<evidence type="ECO:0000313" key="3">
    <source>
        <dbReference type="Proteomes" id="UP000824890"/>
    </source>
</evidence>
<sequence length="236" mass="26787">MQRRNQLDSSELTSSDLPLKNAAGSKSSGSSLGDDDVCDWGFVVRKKRRVDEVYPSGGEGSSCRELARVILKLGEVYERIEGAKQRMMVELEKHRMEVAKEIELQRMNMLMDMQMELERSKLAKRRTAASGKKLKLDWSLFLLSNCEYMNVRNDDVLALDGSFSSCIQGPMVQITAGVWRFNEYHIVLSHYIVVRANKQIDSRKGYLRGVFNLSTQTPLLVTFQLPPSMLEPDGDT</sequence>
<dbReference type="EMBL" id="JAGKQM010000018">
    <property type="protein sequence ID" value="KAH0862665.1"/>
    <property type="molecule type" value="Genomic_DNA"/>
</dbReference>
<accession>A0ABQ7Y6B8</accession>
<gene>
    <name evidence="2" type="ORF">HID58_079876</name>
</gene>
<comment type="caution">
    <text evidence="2">The sequence shown here is derived from an EMBL/GenBank/DDBJ whole genome shotgun (WGS) entry which is preliminary data.</text>
</comment>
<dbReference type="PANTHER" id="PTHR31307:SF40">
    <property type="entry name" value="TRIHELIX TRANSCRIPTION FACTOR ENAP1-RELATED"/>
    <property type="match status" value="1"/>
</dbReference>
<dbReference type="InterPro" id="IPR044823">
    <property type="entry name" value="ASIL1/2-like"/>
</dbReference>
<protein>
    <submittedName>
        <fullName evidence="2">Uncharacterized protein</fullName>
    </submittedName>
</protein>
<reference evidence="2 3" key="1">
    <citation type="submission" date="2021-05" db="EMBL/GenBank/DDBJ databases">
        <title>Genome Assembly of Synthetic Allotetraploid Brassica napus Reveals Homoeologous Exchanges between Subgenomes.</title>
        <authorList>
            <person name="Davis J.T."/>
        </authorList>
    </citation>
    <scope>NUCLEOTIDE SEQUENCE [LARGE SCALE GENOMIC DNA]</scope>
    <source>
        <strain evidence="3">cv. Da-Ae</strain>
        <tissue evidence="2">Seedling</tissue>
    </source>
</reference>
<dbReference type="Proteomes" id="UP000824890">
    <property type="component" value="Unassembled WGS sequence"/>
</dbReference>
<organism evidence="2 3">
    <name type="scientific">Brassica napus</name>
    <name type="common">Rape</name>
    <dbReference type="NCBI Taxonomy" id="3708"/>
    <lineage>
        <taxon>Eukaryota</taxon>
        <taxon>Viridiplantae</taxon>
        <taxon>Streptophyta</taxon>
        <taxon>Embryophyta</taxon>
        <taxon>Tracheophyta</taxon>
        <taxon>Spermatophyta</taxon>
        <taxon>Magnoliopsida</taxon>
        <taxon>eudicotyledons</taxon>
        <taxon>Gunneridae</taxon>
        <taxon>Pentapetalae</taxon>
        <taxon>rosids</taxon>
        <taxon>malvids</taxon>
        <taxon>Brassicales</taxon>
        <taxon>Brassicaceae</taxon>
        <taxon>Brassiceae</taxon>
        <taxon>Brassica</taxon>
    </lineage>
</organism>
<keyword evidence="3" id="KW-1185">Reference proteome</keyword>
<proteinExistence type="predicted"/>
<feature type="region of interest" description="Disordered" evidence="1">
    <location>
        <begin position="1"/>
        <end position="33"/>
    </location>
</feature>
<evidence type="ECO:0000313" key="2">
    <source>
        <dbReference type="EMBL" id="KAH0862665.1"/>
    </source>
</evidence>
<name>A0ABQ7Y6B8_BRANA</name>